<dbReference type="Pfam" id="PF14655">
    <property type="entry name" value="RAB3GAP2_N"/>
    <property type="match status" value="1"/>
</dbReference>
<feature type="compositionally biased region" description="Low complexity" evidence="1">
    <location>
        <begin position="418"/>
        <end position="434"/>
    </location>
</feature>
<evidence type="ECO:0000313" key="3">
    <source>
        <dbReference type="EMBL" id="PFH37898.1"/>
    </source>
</evidence>
<proteinExistence type="predicted"/>
<feature type="region of interest" description="Disordered" evidence="1">
    <location>
        <begin position="418"/>
        <end position="453"/>
    </location>
</feature>
<feature type="domain" description="Rab3-GAP regulatory subunit N-terminal" evidence="2">
    <location>
        <begin position="466"/>
        <end position="555"/>
    </location>
</feature>
<dbReference type="PANTHER" id="PTHR12472:SF0">
    <property type="entry name" value="RAB3 GTPASE-ACTIVATING PROTEIN NON-CATALYTIC SUBUNIT"/>
    <property type="match status" value="1"/>
</dbReference>
<dbReference type="VEuPathDB" id="ToxoDB:BESB_002390"/>
<dbReference type="Proteomes" id="UP000224006">
    <property type="component" value="Chromosome I"/>
</dbReference>
<sequence>MPGVLVLFSVAFPFFSGSVCIYSASGSLCLAFGWMDTPPLRAVAFLDPLESAAISTSGAFSASPFVWTRAPGASPSFTTPAISAATPLFSSRGADAEDAREMSANEMNGESPGSLQETPPACVGFLFAAPVSSASPPNVESLVGIASLAALRRALFAPESVSAGGGGGAGRDDCGKRLLEPADASEGPRVRRGGEEERADASRAVERVLLKLNRGTTHAIALVPRSCASGAAALSMHLDSDDAIIFAPELLTDLADASSLAACAPSASQFLFGDRAASSSCMMSPAAPSLSLRQTRRGAAAARERLAAAAADSAPSSSPLATAATGGVPAAPLAASPASSVASALLEVGVLAAGRDAVLTLHVYPAAALSAEAARVGARVTRRGETRTLALRTLRPTRLLSAAASYVSHGLSSLLGSPAHAAEETPAPASSPVPGSRTENGKPRAEGADGVDSVGAVNLPSLAGQVLDERRRTGLSLAVCPWNAKLAAITDNCGRVSLVHTSSLEILHMWKGYREAQVAWLRRGRASSPARPSQAPEGGLVFYAPRRNSVELWSTPSLAFTPHSPRRVGLLFTDPPGAAAPLRLVANGGRVLLVDAEGRVAALGWPSPPEALGATLAGLFEVSR</sequence>
<gene>
    <name evidence="3" type="ORF">BESB_002390</name>
</gene>
<protein>
    <recommendedName>
        <fullName evidence="2">Rab3-GAP regulatory subunit N-terminal domain-containing protein</fullName>
    </recommendedName>
</protein>
<evidence type="ECO:0000256" key="1">
    <source>
        <dbReference type="SAM" id="MobiDB-lite"/>
    </source>
</evidence>
<accession>A0A2A9MH88</accession>
<feature type="region of interest" description="Disordered" evidence="1">
    <location>
        <begin position="178"/>
        <end position="199"/>
    </location>
</feature>
<dbReference type="InterPro" id="IPR032839">
    <property type="entry name" value="RAB3GAP_N"/>
</dbReference>
<dbReference type="GeneID" id="40305302"/>
<dbReference type="OrthoDB" id="2019917at2759"/>
<dbReference type="PANTHER" id="PTHR12472">
    <property type="entry name" value="RAB3-GAP REGULATORY DOMAIN"/>
    <property type="match status" value="1"/>
</dbReference>
<organism evidence="3 4">
    <name type="scientific">Besnoitia besnoiti</name>
    <name type="common">Apicomplexan protozoan</name>
    <dbReference type="NCBI Taxonomy" id="94643"/>
    <lineage>
        <taxon>Eukaryota</taxon>
        <taxon>Sar</taxon>
        <taxon>Alveolata</taxon>
        <taxon>Apicomplexa</taxon>
        <taxon>Conoidasida</taxon>
        <taxon>Coccidia</taxon>
        <taxon>Eucoccidiorida</taxon>
        <taxon>Eimeriorina</taxon>
        <taxon>Sarcocystidae</taxon>
        <taxon>Besnoitia</taxon>
    </lineage>
</organism>
<dbReference type="STRING" id="94643.A0A2A9MH88"/>
<dbReference type="InterPro" id="IPR026059">
    <property type="entry name" value="Rab3GAP2"/>
</dbReference>
<comment type="caution">
    <text evidence="3">The sequence shown here is derived from an EMBL/GenBank/DDBJ whole genome shotgun (WGS) entry which is preliminary data.</text>
</comment>
<dbReference type="KEGG" id="bbes:BESB_002390"/>
<dbReference type="EMBL" id="NWUJ01000001">
    <property type="protein sequence ID" value="PFH37898.1"/>
    <property type="molecule type" value="Genomic_DNA"/>
</dbReference>
<evidence type="ECO:0000313" key="4">
    <source>
        <dbReference type="Proteomes" id="UP000224006"/>
    </source>
</evidence>
<name>A0A2A9MH88_BESBE</name>
<dbReference type="AlphaFoldDB" id="A0A2A9MH88"/>
<evidence type="ECO:0000259" key="2">
    <source>
        <dbReference type="Pfam" id="PF14655"/>
    </source>
</evidence>
<keyword evidence="4" id="KW-1185">Reference proteome</keyword>
<dbReference type="RefSeq" id="XP_029221907.1">
    <property type="nucleotide sequence ID" value="XM_029358994.1"/>
</dbReference>
<reference evidence="3 4" key="1">
    <citation type="submission" date="2017-09" db="EMBL/GenBank/DDBJ databases">
        <title>Genome sequencing of Besnoitia besnoiti strain Bb-Ger1.</title>
        <authorList>
            <person name="Schares G."/>
            <person name="Venepally P."/>
            <person name="Lorenzi H.A."/>
        </authorList>
    </citation>
    <scope>NUCLEOTIDE SEQUENCE [LARGE SCALE GENOMIC DNA]</scope>
    <source>
        <strain evidence="3 4">Bb-Ger1</strain>
    </source>
</reference>